<feature type="region of interest" description="Disordered" evidence="2">
    <location>
        <begin position="348"/>
        <end position="401"/>
    </location>
</feature>
<evidence type="ECO:0000313" key="3">
    <source>
        <dbReference type="EMBL" id="ATZ47740.1"/>
    </source>
</evidence>
<organism evidence="3 4">
    <name type="scientific">Botryotinia fuckeliana (strain B05.10)</name>
    <name type="common">Noble rot fungus</name>
    <name type="synonym">Botrytis cinerea</name>
    <dbReference type="NCBI Taxonomy" id="332648"/>
    <lineage>
        <taxon>Eukaryota</taxon>
        <taxon>Fungi</taxon>
        <taxon>Dikarya</taxon>
        <taxon>Ascomycota</taxon>
        <taxon>Pezizomycotina</taxon>
        <taxon>Leotiomycetes</taxon>
        <taxon>Helotiales</taxon>
        <taxon>Sclerotiniaceae</taxon>
        <taxon>Botrytis</taxon>
    </lineage>
</organism>
<sequence length="984" mass="113388">MTYVHVGKTPVPRCIVPSFSDEVFYPGSAPAGVTPQYFTTLNVYQQWLQIFGPYVPLPEDERNLPGYPQSKLYTITGEEGPRYRYCSKERVWKLRSLFPISKGRFLASCSRCKDVTFRSTGKRRGGAPGEPRENLFQEFQPNQDVAAPFSQPSMPMVNTHQRGYSVANLPMTPMTNPYTGEPVPEYAIPAPRLFTPALEPPKKTISRAEELIELQPEAERLQSRLIGHERIKKLCEANLEKLTNTMARAGEGGEDGREKKIAAVARLQNRISREDGILNETRRKLDETSFAIDLLAEINNDDDGCQNNDQDTVLPSIEEEWSAAPFAIPEHFGNASEAVVEFAGRSNDLLPFSPKPRGRPPLDEDGDVPSNNDPFMQNPKLNSGLDNAFERESGDRTKGVKTDSALRTLSRISAGVLRGDSHMLLRDQYIIDSHSQQFSHHQTQNPQLQEGVDVNQFRALSVSQEAQDQHAQYHQAQSRQLPPRQRFQFPARIPSTFKDFSPHLPCQASGHNSSYFQTQKATNDSAQRHPLTTHTPDLNLYLSENRNLTTAFEFGQPTPEGSGHHGIKIQEDSGRYQTLAPKMTRETAQQARQQQAQQQKIRQHQMQQFQPGDQTKLAQLAQNEKHVYDQEAYDELTQNKPVQPIKLAQPTKQACYQMAQNGRTQEQLALNARDVYDQLAYQERAQQNEPAHKSDLAHYQLSQGQLAQNTGNFYDQQVLEQQYQDQLAQKARDARDVYDQRAYEELTQQNEPTHKPYLAHYQSNQGQLTQSTRNFYDQEAREQQYQDQLAQKTRDARDIYDQRVYEQQYRDQLAQKARDARDIYDQRAYEVRADKERAQQNQLTEYIHHAHDQLSQLSQQTQLARHEFQELQAQKSQYQARYQSQPFHSLSTFQFPRAHESFQPSQPVQFPKRRAEESSELLSQSEDSIRRSKRVRYLEERDTEMLEQQDTRVERVQRREEVLELQQVEKTTHLSLEVRRLDKG</sequence>
<feature type="coiled-coil region" evidence="1">
    <location>
        <begin position="854"/>
        <end position="881"/>
    </location>
</feature>
<keyword evidence="1" id="KW-0175">Coiled coil</keyword>
<proteinExistence type="predicted"/>
<dbReference type="RefSeq" id="XP_001559501.1">
    <property type="nucleotide sequence ID" value="XM_001559451.2"/>
</dbReference>
<reference evidence="3 4" key="3">
    <citation type="journal article" date="2017" name="Mol. Plant Pathol.">
        <title>A gapless genome sequence of the fungus Botrytis cinerea.</title>
        <authorList>
            <person name="Van Kan J.A."/>
            <person name="Stassen J.H."/>
            <person name="Mosbach A."/>
            <person name="Van Der Lee T.A."/>
            <person name="Faino L."/>
            <person name="Farmer A.D."/>
            <person name="Papasotiriou D.G."/>
            <person name="Zhou S."/>
            <person name="Seidl M.F."/>
            <person name="Cottam E."/>
            <person name="Edel D."/>
            <person name="Hahn M."/>
            <person name="Schwartz D.C."/>
            <person name="Dietrich R.A."/>
            <person name="Widdison S."/>
            <person name="Scalliet G."/>
        </authorList>
    </citation>
    <scope>NUCLEOTIDE SEQUENCE [LARGE SCALE GENOMIC DNA]</scope>
    <source>
        <strain evidence="3 4">B05.10</strain>
    </source>
</reference>
<feature type="region of interest" description="Disordered" evidence="2">
    <location>
        <begin position="900"/>
        <end position="927"/>
    </location>
</feature>
<protein>
    <submittedName>
        <fullName evidence="3">Uncharacterized protein</fullName>
    </submittedName>
</protein>
<dbReference type="GeneID" id="5440128"/>
<dbReference type="KEGG" id="bfu:BCIN_03g00490"/>
<evidence type="ECO:0000256" key="2">
    <source>
        <dbReference type="SAM" id="MobiDB-lite"/>
    </source>
</evidence>
<dbReference type="EMBL" id="CP009807">
    <property type="protein sequence ID" value="ATZ47740.1"/>
    <property type="molecule type" value="Genomic_DNA"/>
</dbReference>
<name>A0A384JB73_BOTFB</name>
<feature type="compositionally biased region" description="Polar residues" evidence="2">
    <location>
        <begin position="369"/>
        <end position="385"/>
    </location>
</feature>
<accession>A0A384JB73</accession>
<reference evidence="3 4" key="1">
    <citation type="journal article" date="2011" name="PLoS Genet.">
        <title>Genomic analysis of the necrotrophic fungal pathogens Sclerotinia sclerotiorum and Botrytis cinerea.</title>
        <authorList>
            <person name="Amselem J."/>
            <person name="Cuomo C.A."/>
            <person name="van Kan J.A."/>
            <person name="Viaud M."/>
            <person name="Benito E.P."/>
            <person name="Couloux A."/>
            <person name="Coutinho P.M."/>
            <person name="de Vries R.P."/>
            <person name="Dyer P.S."/>
            <person name="Fillinger S."/>
            <person name="Fournier E."/>
            <person name="Gout L."/>
            <person name="Hahn M."/>
            <person name="Kohn L."/>
            <person name="Lapalu N."/>
            <person name="Plummer K.M."/>
            <person name="Pradier J.M."/>
            <person name="Quevillon E."/>
            <person name="Sharon A."/>
            <person name="Simon A."/>
            <person name="ten Have A."/>
            <person name="Tudzynski B."/>
            <person name="Tudzynski P."/>
            <person name="Wincker P."/>
            <person name="Andrew M."/>
            <person name="Anthouard V."/>
            <person name="Beever R.E."/>
            <person name="Beffa R."/>
            <person name="Benoit I."/>
            <person name="Bouzid O."/>
            <person name="Brault B."/>
            <person name="Chen Z."/>
            <person name="Choquer M."/>
            <person name="Collemare J."/>
            <person name="Cotton P."/>
            <person name="Danchin E.G."/>
            <person name="Da Silva C."/>
            <person name="Gautier A."/>
            <person name="Giraud C."/>
            <person name="Giraud T."/>
            <person name="Gonzalez C."/>
            <person name="Grossetete S."/>
            <person name="Guldener U."/>
            <person name="Henrissat B."/>
            <person name="Howlett B.J."/>
            <person name="Kodira C."/>
            <person name="Kretschmer M."/>
            <person name="Lappartient A."/>
            <person name="Leroch M."/>
            <person name="Levis C."/>
            <person name="Mauceli E."/>
            <person name="Neuveglise C."/>
            <person name="Oeser B."/>
            <person name="Pearson M."/>
            <person name="Poulain J."/>
            <person name="Poussereau N."/>
            <person name="Quesneville H."/>
            <person name="Rascle C."/>
            <person name="Schumacher J."/>
            <person name="Segurens B."/>
            <person name="Sexton A."/>
            <person name="Silva E."/>
            <person name="Sirven C."/>
            <person name="Soanes D.M."/>
            <person name="Talbot N.J."/>
            <person name="Templeton M."/>
            <person name="Yandava C."/>
            <person name="Yarden O."/>
            <person name="Zeng Q."/>
            <person name="Rollins J.A."/>
            <person name="Lebrun M.H."/>
            <person name="Dickman M."/>
        </authorList>
    </citation>
    <scope>NUCLEOTIDE SEQUENCE [LARGE SCALE GENOMIC DNA]</scope>
    <source>
        <strain evidence="3 4">B05.10</strain>
    </source>
</reference>
<dbReference type="OrthoDB" id="3554415at2759"/>
<evidence type="ECO:0000256" key="1">
    <source>
        <dbReference type="SAM" id="Coils"/>
    </source>
</evidence>
<feature type="compositionally biased region" description="Basic and acidic residues" evidence="2">
    <location>
        <begin position="388"/>
        <end position="401"/>
    </location>
</feature>
<dbReference type="Proteomes" id="UP000001798">
    <property type="component" value="Chromosome 3"/>
</dbReference>
<reference evidence="3 4" key="2">
    <citation type="journal article" date="2012" name="Eukaryot. Cell">
        <title>Genome update of Botrytis cinerea strains B05.10 and T4.</title>
        <authorList>
            <person name="Staats M."/>
            <person name="van Kan J.A."/>
        </authorList>
    </citation>
    <scope>NUCLEOTIDE SEQUENCE [LARGE SCALE GENOMIC DNA]</scope>
    <source>
        <strain evidence="3 4">B05.10</strain>
    </source>
</reference>
<evidence type="ECO:0000313" key="4">
    <source>
        <dbReference type="Proteomes" id="UP000001798"/>
    </source>
</evidence>
<dbReference type="AlphaFoldDB" id="A0A384JB73"/>
<keyword evidence="4" id="KW-1185">Reference proteome</keyword>
<gene>
    <name evidence="3" type="ORF">BCIN_03g00490</name>
</gene>
<dbReference type="VEuPathDB" id="FungiDB:Bcin03g00490"/>